<accession>A0A2I1HVI4</accession>
<proteinExistence type="predicted"/>
<sequence>MACPKCNKLQKYSISIISKNTCLSDTAGTADTNSNVDESLKQLLNYSTSEHFPFEFLTLTFHSSLYCESNNLELVCIINCDLTINNLITFDTAEKIWLNLNL</sequence>
<dbReference type="VEuPathDB" id="FungiDB:FUN_014707"/>
<dbReference type="EMBL" id="LLXI01008288">
    <property type="protein sequence ID" value="PKY62879.1"/>
    <property type="molecule type" value="Genomic_DNA"/>
</dbReference>
<reference evidence="1 2" key="1">
    <citation type="submission" date="2015-10" db="EMBL/GenBank/DDBJ databases">
        <title>Genome analyses suggest a sexual origin of heterokaryosis in a supposedly ancient asexual fungus.</title>
        <authorList>
            <person name="Ropars J."/>
            <person name="Sedzielewska K."/>
            <person name="Noel J."/>
            <person name="Charron P."/>
            <person name="Farinelli L."/>
            <person name="Marton T."/>
            <person name="Kruger M."/>
            <person name="Pelin A."/>
            <person name="Brachmann A."/>
            <person name="Corradi N."/>
        </authorList>
    </citation>
    <scope>NUCLEOTIDE SEQUENCE [LARGE SCALE GENOMIC DNA]</scope>
    <source>
        <strain evidence="1 2">A4</strain>
    </source>
</reference>
<dbReference type="AlphaFoldDB" id="A0A2I1HVI4"/>
<organism evidence="1 2">
    <name type="scientific">Rhizophagus irregularis</name>
    <dbReference type="NCBI Taxonomy" id="588596"/>
    <lineage>
        <taxon>Eukaryota</taxon>
        <taxon>Fungi</taxon>
        <taxon>Fungi incertae sedis</taxon>
        <taxon>Mucoromycota</taxon>
        <taxon>Glomeromycotina</taxon>
        <taxon>Glomeromycetes</taxon>
        <taxon>Glomerales</taxon>
        <taxon>Glomeraceae</taxon>
        <taxon>Rhizophagus</taxon>
    </lineage>
</organism>
<dbReference type="Proteomes" id="UP000234323">
    <property type="component" value="Unassembled WGS sequence"/>
</dbReference>
<evidence type="ECO:0000313" key="2">
    <source>
        <dbReference type="Proteomes" id="UP000234323"/>
    </source>
</evidence>
<name>A0A2I1HVI4_9GLOM</name>
<evidence type="ECO:0000313" key="1">
    <source>
        <dbReference type="EMBL" id="PKY62879.1"/>
    </source>
</evidence>
<comment type="caution">
    <text evidence="1">The sequence shown here is derived from an EMBL/GenBank/DDBJ whole genome shotgun (WGS) entry which is preliminary data.</text>
</comment>
<keyword evidence="2" id="KW-1185">Reference proteome</keyword>
<protein>
    <submittedName>
        <fullName evidence="1">Uncharacterized protein</fullName>
    </submittedName>
</protein>
<gene>
    <name evidence="1" type="ORF">RhiirA4_490226</name>
</gene>